<organism evidence="1 2">
    <name type="scientific">Candidatus Accumulibacter affinis</name>
    <dbReference type="NCBI Taxonomy" id="2954384"/>
    <lineage>
        <taxon>Bacteria</taxon>
        <taxon>Pseudomonadati</taxon>
        <taxon>Pseudomonadota</taxon>
        <taxon>Betaproteobacteria</taxon>
        <taxon>Candidatus Accumulibacter</taxon>
    </lineage>
</organism>
<gene>
    <name evidence="1" type="ORF">IPK02_21680</name>
</gene>
<dbReference type="AlphaFoldDB" id="A0A935W6J4"/>
<sequence length="106" mass="11619">MVRNWDTIRAILLKLETAETAHTTLTQGQVEGVAPQEAGYHMMLMNDAGLIEASISKSSTGDGAINAAIARRLTWDGHEFLDKIRDPSMWGKIKSKEPLAKLTLQG</sequence>
<dbReference type="Proteomes" id="UP000706151">
    <property type="component" value="Unassembled WGS sequence"/>
</dbReference>
<reference evidence="1 2" key="1">
    <citation type="submission" date="2020-10" db="EMBL/GenBank/DDBJ databases">
        <title>Connecting structure to function with the recovery of over 1000 high-quality activated sludge metagenome-assembled genomes encoding full-length rRNA genes using long-read sequencing.</title>
        <authorList>
            <person name="Singleton C.M."/>
            <person name="Petriglieri F."/>
            <person name="Kristensen J.M."/>
            <person name="Kirkegaard R.H."/>
            <person name="Michaelsen T.Y."/>
            <person name="Andersen M.H."/>
            <person name="Karst S.M."/>
            <person name="Dueholm M.S."/>
            <person name="Nielsen P.H."/>
            <person name="Albertsen M."/>
        </authorList>
    </citation>
    <scope>NUCLEOTIDE SEQUENCE [LARGE SCALE GENOMIC DNA]</scope>
    <source>
        <strain evidence="1">Fred_18-Q3-R57-64_BAT3C.720</strain>
    </source>
</reference>
<dbReference type="InterPro" id="IPR019650">
    <property type="entry name" value="DUF2513"/>
</dbReference>
<evidence type="ECO:0000313" key="2">
    <source>
        <dbReference type="Proteomes" id="UP000706151"/>
    </source>
</evidence>
<evidence type="ECO:0000313" key="1">
    <source>
        <dbReference type="EMBL" id="MBK7956339.1"/>
    </source>
</evidence>
<comment type="caution">
    <text evidence="1">The sequence shown here is derived from an EMBL/GenBank/DDBJ whole genome shotgun (WGS) entry which is preliminary data.</text>
</comment>
<protein>
    <submittedName>
        <fullName evidence="1">DUF2513 domain-containing protein</fullName>
    </submittedName>
</protein>
<name>A0A935W6J4_9PROT</name>
<dbReference type="EMBL" id="JADJOT010000012">
    <property type="protein sequence ID" value="MBK7956339.1"/>
    <property type="molecule type" value="Genomic_DNA"/>
</dbReference>
<dbReference type="Pfam" id="PF10711">
    <property type="entry name" value="DUF2513"/>
    <property type="match status" value="1"/>
</dbReference>
<proteinExistence type="predicted"/>
<accession>A0A935W6J4</accession>